<dbReference type="Proteomes" id="UP000195208">
    <property type="component" value="Unassembled WGS sequence"/>
</dbReference>
<keyword evidence="2" id="KW-1185">Reference proteome</keyword>
<dbReference type="EMBL" id="NEFX01000018">
    <property type="protein sequence ID" value="OTW30523.1"/>
    <property type="molecule type" value="Genomic_DNA"/>
</dbReference>
<reference evidence="1 2" key="1">
    <citation type="submission" date="2017-04" db="EMBL/GenBank/DDBJ databases">
        <title>Staphylococcus agnetis, a potential pathogen in the broiler production.</title>
        <authorList>
            <person name="Poulsen L."/>
        </authorList>
    </citation>
    <scope>NUCLEOTIDE SEQUENCE [LARGE SCALE GENOMIC DNA]</scope>
    <source>
        <strain evidence="1 2">723_310714_2_2_spleen</strain>
    </source>
</reference>
<gene>
    <name evidence="1" type="ORF">B9M88_09650</name>
</gene>
<name>A0ABX3Z275_9STAP</name>
<accession>A0ABX3Z275</accession>
<comment type="caution">
    <text evidence="1">The sequence shown here is derived from an EMBL/GenBank/DDBJ whole genome shotgun (WGS) entry which is preliminary data.</text>
</comment>
<evidence type="ECO:0000313" key="2">
    <source>
        <dbReference type="Proteomes" id="UP000195208"/>
    </source>
</evidence>
<sequence>MSLPIEKHLQMWEMLNKNVKVSQLVSTGSYEKMIVLDRHGNKMEIKFYANMEEKCDDSIPSRT</sequence>
<proteinExistence type="predicted"/>
<protein>
    <submittedName>
        <fullName evidence="1">Uncharacterized protein</fullName>
    </submittedName>
</protein>
<organism evidence="1 2">
    <name type="scientific">Staphylococcus agnetis</name>
    <dbReference type="NCBI Taxonomy" id="985762"/>
    <lineage>
        <taxon>Bacteria</taxon>
        <taxon>Bacillati</taxon>
        <taxon>Bacillota</taxon>
        <taxon>Bacilli</taxon>
        <taxon>Bacillales</taxon>
        <taxon>Staphylococcaceae</taxon>
        <taxon>Staphylococcus</taxon>
    </lineage>
</organism>
<evidence type="ECO:0000313" key="1">
    <source>
        <dbReference type="EMBL" id="OTW30523.1"/>
    </source>
</evidence>